<dbReference type="HOGENOM" id="CLU_161560_1_1_1"/>
<proteinExistence type="predicted"/>
<dbReference type="STRING" id="31234.E3LPJ4"/>
<evidence type="ECO:0000256" key="1">
    <source>
        <dbReference type="SAM" id="SignalP"/>
    </source>
</evidence>
<evidence type="ECO:0000313" key="3">
    <source>
        <dbReference type="Proteomes" id="UP000008281"/>
    </source>
</evidence>
<reference evidence="2" key="1">
    <citation type="submission" date="2007-07" db="EMBL/GenBank/DDBJ databases">
        <title>PCAP assembly of the Caenorhabditis remanei genome.</title>
        <authorList>
            <consortium name="The Caenorhabditis remanei Sequencing Consortium"/>
            <person name="Wilson R.K."/>
        </authorList>
    </citation>
    <scope>NUCLEOTIDE SEQUENCE [LARGE SCALE GENOMIC DNA]</scope>
    <source>
        <strain evidence="2">PB4641</strain>
    </source>
</reference>
<dbReference type="Proteomes" id="UP000008281">
    <property type="component" value="Unassembled WGS sequence"/>
</dbReference>
<dbReference type="CTD" id="9814835"/>
<dbReference type="AlphaFoldDB" id="E3LPJ4"/>
<protein>
    <recommendedName>
        <fullName evidence="4">SXP/RAL-2 family protein Ani s 5-like cation-binding domain-containing protein</fullName>
    </recommendedName>
</protein>
<organism evidence="3">
    <name type="scientific">Caenorhabditis remanei</name>
    <name type="common">Caenorhabditis vulgaris</name>
    <dbReference type="NCBI Taxonomy" id="31234"/>
    <lineage>
        <taxon>Eukaryota</taxon>
        <taxon>Metazoa</taxon>
        <taxon>Ecdysozoa</taxon>
        <taxon>Nematoda</taxon>
        <taxon>Chromadorea</taxon>
        <taxon>Rhabditida</taxon>
        <taxon>Rhabditina</taxon>
        <taxon>Rhabditomorpha</taxon>
        <taxon>Rhabditoidea</taxon>
        <taxon>Rhabditidae</taxon>
        <taxon>Peloderinae</taxon>
        <taxon>Caenorhabditis</taxon>
    </lineage>
</organism>
<dbReference type="PANTHER" id="PTHR33272">
    <property type="entry name" value="PROTEIN CBG22877-RELATED"/>
    <property type="match status" value="1"/>
</dbReference>
<dbReference type="OrthoDB" id="5841586at2759"/>
<dbReference type="InterPro" id="IPR027913">
    <property type="entry name" value="DUF4473"/>
</dbReference>
<gene>
    <name evidence="2" type="ORF">CRE_26968</name>
</gene>
<dbReference type="RefSeq" id="XP_003114426.2">
    <property type="nucleotide sequence ID" value="XM_003114378.2"/>
</dbReference>
<name>E3LPJ4_CAERE</name>
<feature type="signal peptide" evidence="1">
    <location>
        <begin position="1"/>
        <end position="17"/>
    </location>
</feature>
<accession>E3LPJ4</accession>
<keyword evidence="3" id="KW-1185">Reference proteome</keyword>
<evidence type="ECO:0008006" key="4">
    <source>
        <dbReference type="Google" id="ProtNLM"/>
    </source>
</evidence>
<dbReference type="eggNOG" id="ENOG502TI56">
    <property type="taxonomic scope" value="Eukaryota"/>
</dbReference>
<keyword evidence="1" id="KW-0732">Signal</keyword>
<dbReference type="Pfam" id="PF14747">
    <property type="entry name" value="DUF4473"/>
    <property type="match status" value="1"/>
</dbReference>
<dbReference type="EMBL" id="DS268412">
    <property type="protein sequence ID" value="EFP05764.1"/>
    <property type="molecule type" value="Genomic_DNA"/>
</dbReference>
<dbReference type="PANTHER" id="PTHR33272:SF10">
    <property type="entry name" value="INHIBITOR_I29 DOMAIN-CONTAINING PROTEIN"/>
    <property type="match status" value="1"/>
</dbReference>
<evidence type="ECO:0000313" key="2">
    <source>
        <dbReference type="EMBL" id="EFP05764.1"/>
    </source>
</evidence>
<sequence length="110" mass="11750">MCKLFIAVACIAAVVYAGHMPTAEEAKAEMIAAGISETAAAGIITIAEKYKSQFEQAKSDHEAGKSAFQAFHSEVETYIQTQSAADQAAYKAFVEKKKAQHQGRHSTPSA</sequence>
<dbReference type="FunCoup" id="E3LPJ4">
    <property type="interactions" value="1080"/>
</dbReference>
<dbReference type="KEGG" id="crq:GCK72_018035"/>
<dbReference type="InParanoid" id="E3LPJ4"/>
<dbReference type="OMA" id="KYMETQS"/>
<feature type="chain" id="PRO_5003175186" description="SXP/RAL-2 family protein Ani s 5-like cation-binding domain-containing protein" evidence="1">
    <location>
        <begin position="18"/>
        <end position="110"/>
    </location>
</feature>
<dbReference type="GeneID" id="9814835"/>